<name>A0A6B1DWH0_9CHLR</name>
<dbReference type="EMBL" id="VXPY01000087">
    <property type="protein sequence ID" value="MYD91115.1"/>
    <property type="molecule type" value="Genomic_DNA"/>
</dbReference>
<gene>
    <name evidence="1" type="ORF">F4Y08_12395</name>
</gene>
<dbReference type="AlphaFoldDB" id="A0A6B1DWH0"/>
<sequence>MGFLSKLRSWLGGGGGSGRFLEIYALNFRCQEPLSTRIDMYNDPSPVEEGSGVKGAEYYVRKVVSTSGDQRCFDSCEIQIWLNSRRQEVNREIAGGKFLSAEEYAEAQADFQRRIRNSD</sequence>
<proteinExistence type="predicted"/>
<evidence type="ECO:0000313" key="1">
    <source>
        <dbReference type="EMBL" id="MYD91115.1"/>
    </source>
</evidence>
<organism evidence="1">
    <name type="scientific">Caldilineaceae bacterium SB0662_bin_9</name>
    <dbReference type="NCBI Taxonomy" id="2605258"/>
    <lineage>
        <taxon>Bacteria</taxon>
        <taxon>Bacillati</taxon>
        <taxon>Chloroflexota</taxon>
        <taxon>Caldilineae</taxon>
        <taxon>Caldilineales</taxon>
        <taxon>Caldilineaceae</taxon>
    </lineage>
</organism>
<comment type="caution">
    <text evidence="1">The sequence shown here is derived from an EMBL/GenBank/DDBJ whole genome shotgun (WGS) entry which is preliminary data.</text>
</comment>
<protein>
    <submittedName>
        <fullName evidence="1">Uncharacterized protein</fullName>
    </submittedName>
</protein>
<accession>A0A6B1DWH0</accession>
<reference evidence="1" key="1">
    <citation type="submission" date="2019-09" db="EMBL/GenBank/DDBJ databases">
        <title>Characterisation of the sponge microbiome using genome-centric metagenomics.</title>
        <authorList>
            <person name="Engelberts J.P."/>
            <person name="Robbins S.J."/>
            <person name="De Goeij J.M."/>
            <person name="Aranda M."/>
            <person name="Bell S.C."/>
            <person name="Webster N.S."/>
        </authorList>
    </citation>
    <scope>NUCLEOTIDE SEQUENCE</scope>
    <source>
        <strain evidence="1">SB0662_bin_9</strain>
    </source>
</reference>